<keyword evidence="1" id="KW-0175">Coiled coil</keyword>
<proteinExistence type="predicted"/>
<keyword evidence="4" id="KW-1185">Reference proteome</keyword>
<name>A0A557SVI2_9ARCH</name>
<gene>
    <name evidence="3" type="primary">gins15</name>
    <name evidence="3" type="ORF">NARC_70187</name>
</gene>
<dbReference type="Proteomes" id="UP000315289">
    <property type="component" value="Unassembled WGS sequence"/>
</dbReference>
<comment type="caution">
    <text evidence="3">The sequence shown here is derived from an EMBL/GenBank/DDBJ whole genome shotgun (WGS) entry which is preliminary data.</text>
</comment>
<dbReference type="AlphaFoldDB" id="A0A557SVI2"/>
<protein>
    <submittedName>
        <fullName evidence="3">Putative DNA replication initiation complex subunit GINS15 family protein</fullName>
    </submittedName>
</protein>
<dbReference type="Gene3D" id="3.40.5.50">
    <property type="match status" value="1"/>
</dbReference>
<accession>A0A557SVI2</accession>
<dbReference type="InterPro" id="IPR054314">
    <property type="entry name" value="Gins51_C"/>
</dbReference>
<dbReference type="RefSeq" id="WP_144731268.1">
    <property type="nucleotide sequence ID" value="NZ_ML675583.1"/>
</dbReference>
<evidence type="ECO:0000259" key="2">
    <source>
        <dbReference type="Pfam" id="PF22090"/>
    </source>
</evidence>
<evidence type="ECO:0000256" key="1">
    <source>
        <dbReference type="SAM" id="Coils"/>
    </source>
</evidence>
<dbReference type="Pfam" id="PF22090">
    <property type="entry name" value="Gins51_C"/>
    <property type="match status" value="1"/>
</dbReference>
<organism evidence="3 4">
    <name type="scientific">Candidatus Nitrosocosmicus arcticus</name>
    <dbReference type="NCBI Taxonomy" id="2035267"/>
    <lineage>
        <taxon>Archaea</taxon>
        <taxon>Nitrososphaerota</taxon>
        <taxon>Nitrososphaeria</taxon>
        <taxon>Nitrososphaerales</taxon>
        <taxon>Nitrososphaeraceae</taxon>
        <taxon>Candidatus Nitrosocosmicus</taxon>
    </lineage>
</organism>
<evidence type="ECO:0000313" key="3">
    <source>
        <dbReference type="EMBL" id="TVP40605.1"/>
    </source>
</evidence>
<sequence length="211" mass="24500">MDPRKSTNLIKIEEIFNILKGEIHLDSGPQPVPHDLYQNISNLVSLLKEQNEKENLELQKENDGTTEKISKQINSNLINLVVKLTTLIFVLRCKKIFNSSKSKSKSQNIFEYSNLTDEEKYVFFGNREREQRINIILKMLFEGKSKTLEKIVSSINQNFVIIRFLDSMEQFVGVNMNKYGPYQKDDVAILPFENARSIIENNKAVEIRKVD</sequence>
<dbReference type="EMBL" id="VOAH01000007">
    <property type="protein sequence ID" value="TVP40605.1"/>
    <property type="molecule type" value="Genomic_DNA"/>
</dbReference>
<reference evidence="3 4" key="1">
    <citation type="journal article" date="2019" name="Front. Microbiol.">
        <title>Ammonia Oxidation by the Arctic Terrestrial Thaumarchaeote Candidatus Nitrosocosmicus arcticus Is Stimulated by Increasing Temperatures.</title>
        <authorList>
            <person name="Alves R.J.E."/>
            <person name="Kerou M."/>
            <person name="Zappe A."/>
            <person name="Bittner R."/>
            <person name="Abby S.S."/>
            <person name="Schmidt H.A."/>
            <person name="Pfeifer K."/>
            <person name="Schleper C."/>
        </authorList>
    </citation>
    <scope>NUCLEOTIDE SEQUENCE [LARGE SCALE GENOMIC DNA]</scope>
    <source>
        <strain evidence="3 4">Kfb</strain>
    </source>
</reference>
<dbReference type="OrthoDB" id="82417at2157"/>
<feature type="domain" description="Gins51 C-terminal" evidence="2">
    <location>
        <begin position="161"/>
        <end position="206"/>
    </location>
</feature>
<evidence type="ECO:0000313" key="4">
    <source>
        <dbReference type="Proteomes" id="UP000315289"/>
    </source>
</evidence>
<feature type="coiled-coil region" evidence="1">
    <location>
        <begin position="37"/>
        <end position="68"/>
    </location>
</feature>
<dbReference type="CDD" id="cd21695">
    <property type="entry name" value="GINS_B_archaea_Gins51"/>
    <property type="match status" value="1"/>
</dbReference>